<reference evidence="13" key="1">
    <citation type="journal article" date="2014" name="Proc. Natl. Acad. Sci. U.S.A.">
        <title>Extensive sampling of basidiomycete genomes demonstrates inadequacy of the white-rot/brown-rot paradigm for wood decay fungi.</title>
        <authorList>
            <person name="Riley R."/>
            <person name="Salamov A.A."/>
            <person name="Brown D.W."/>
            <person name="Nagy L.G."/>
            <person name="Floudas D."/>
            <person name="Held B.W."/>
            <person name="Levasseur A."/>
            <person name="Lombard V."/>
            <person name="Morin E."/>
            <person name="Otillar R."/>
            <person name="Lindquist E.A."/>
            <person name="Sun H."/>
            <person name="LaButti K.M."/>
            <person name="Schmutz J."/>
            <person name="Jabbour D."/>
            <person name="Luo H."/>
            <person name="Baker S.E."/>
            <person name="Pisabarro A.G."/>
            <person name="Walton J.D."/>
            <person name="Blanchette R.A."/>
            <person name="Henrissat B."/>
            <person name="Martin F."/>
            <person name="Cullen D."/>
            <person name="Hibbett D.S."/>
            <person name="Grigoriev I.V."/>
        </authorList>
    </citation>
    <scope>NUCLEOTIDE SEQUENCE [LARGE SCALE GENOMIC DNA]</scope>
    <source>
        <strain evidence="13">PC15</strain>
    </source>
</reference>
<evidence type="ECO:0000256" key="4">
    <source>
        <dbReference type="ARBA" id="ARBA00022824"/>
    </source>
</evidence>
<gene>
    <name evidence="12" type="ORF">PLEOSDRAFT_1097750</name>
</gene>
<dbReference type="PANTHER" id="PTHR12924">
    <property type="entry name" value="TRANSLOCON-ASSOCIATED PROTEIN, ALPHA SUBUNIT"/>
    <property type="match status" value="1"/>
</dbReference>
<feature type="compositionally biased region" description="Polar residues" evidence="9">
    <location>
        <begin position="193"/>
        <end position="206"/>
    </location>
</feature>
<keyword evidence="6 10" id="KW-0472">Membrane</keyword>
<evidence type="ECO:0000313" key="12">
    <source>
        <dbReference type="EMBL" id="KDQ24524.1"/>
    </source>
</evidence>
<keyword evidence="4" id="KW-0256">Endoplasmic reticulum</keyword>
<name>A0A067N9K0_PLEO1</name>
<evidence type="ECO:0000313" key="13">
    <source>
        <dbReference type="Proteomes" id="UP000027073"/>
    </source>
</evidence>
<dbReference type="STRING" id="1137138.A0A067N9K0"/>
<evidence type="ECO:0008006" key="14">
    <source>
        <dbReference type="Google" id="ProtNLM"/>
    </source>
</evidence>
<protein>
    <recommendedName>
        <fullName evidence="14">Signal sequence receptor subunit alpha</fullName>
    </recommendedName>
</protein>
<keyword evidence="5 10" id="KW-1133">Transmembrane helix</keyword>
<dbReference type="HOGENOM" id="CLU_068820_1_0_1"/>
<dbReference type="Proteomes" id="UP000027073">
    <property type="component" value="Unassembled WGS sequence"/>
</dbReference>
<dbReference type="PANTHER" id="PTHR12924:SF0">
    <property type="entry name" value="TRANSLOCON-ASSOCIATED PROTEIN SUBUNIT ALPHA"/>
    <property type="match status" value="1"/>
</dbReference>
<evidence type="ECO:0000256" key="6">
    <source>
        <dbReference type="ARBA" id="ARBA00023136"/>
    </source>
</evidence>
<accession>A0A067N9K0</accession>
<organism evidence="12 13">
    <name type="scientific">Pleurotus ostreatus (strain PC15)</name>
    <name type="common">Oyster mushroom</name>
    <dbReference type="NCBI Taxonomy" id="1137138"/>
    <lineage>
        <taxon>Eukaryota</taxon>
        <taxon>Fungi</taxon>
        <taxon>Dikarya</taxon>
        <taxon>Basidiomycota</taxon>
        <taxon>Agaricomycotina</taxon>
        <taxon>Agaricomycetes</taxon>
        <taxon>Agaricomycetidae</taxon>
        <taxon>Agaricales</taxon>
        <taxon>Pleurotineae</taxon>
        <taxon>Pleurotaceae</taxon>
        <taxon>Pleurotus</taxon>
    </lineage>
</organism>
<evidence type="ECO:0000256" key="3">
    <source>
        <dbReference type="ARBA" id="ARBA00022729"/>
    </source>
</evidence>
<dbReference type="EMBL" id="KL198011">
    <property type="protein sequence ID" value="KDQ24524.1"/>
    <property type="molecule type" value="Genomic_DNA"/>
</dbReference>
<proteinExistence type="inferred from homology"/>
<dbReference type="Pfam" id="PF03896">
    <property type="entry name" value="TRAP_alpha"/>
    <property type="match status" value="1"/>
</dbReference>
<comment type="subcellular location">
    <subcellularLocation>
        <location evidence="1">Endoplasmic reticulum membrane</location>
        <topology evidence="1">Single-pass type I membrane protein</topology>
    </subcellularLocation>
</comment>
<evidence type="ECO:0000256" key="5">
    <source>
        <dbReference type="ARBA" id="ARBA00022989"/>
    </source>
</evidence>
<sequence length="260" mass="28027">MRIGQYLIGACSLLAFHTVLASSPIGEETETVPELSVVGSFAESNPFGHVVNGEKNQLSIAVENKTPRVVTVVSVAGSVHHPETDKLIKNLTSVKYDVQVPQGLKINLPYNFHSEFKPGDLRLRVWLDHLSDDEKLRTVAYDSIVAIVEPEGSIFDLKLLITYLIVAAFCGGLGYFAYLSFVPQAKKPRGKASVQSVSAPTGTVTASGAGGYQEEWIPEHHLKRTKAGKKDGGFTTGTSGDELSGGEVSGTEGRKRKTKK</sequence>
<feature type="transmembrane region" description="Helical" evidence="10">
    <location>
        <begin position="160"/>
        <end position="181"/>
    </location>
</feature>
<evidence type="ECO:0000256" key="10">
    <source>
        <dbReference type="SAM" id="Phobius"/>
    </source>
</evidence>
<feature type="signal peptide" evidence="11">
    <location>
        <begin position="1"/>
        <end position="21"/>
    </location>
</feature>
<evidence type="ECO:0000256" key="8">
    <source>
        <dbReference type="ARBA" id="ARBA00038311"/>
    </source>
</evidence>
<dbReference type="InParanoid" id="A0A067N9K0"/>
<dbReference type="GO" id="GO:0005789">
    <property type="term" value="C:endoplasmic reticulum membrane"/>
    <property type="evidence" value="ECO:0007669"/>
    <property type="project" value="UniProtKB-SubCell"/>
</dbReference>
<dbReference type="AlphaFoldDB" id="A0A067N9K0"/>
<feature type="region of interest" description="Disordered" evidence="9">
    <location>
        <begin position="190"/>
        <end position="260"/>
    </location>
</feature>
<feature type="chain" id="PRO_5001642037" description="Signal sequence receptor subunit alpha" evidence="11">
    <location>
        <begin position="22"/>
        <end position="260"/>
    </location>
</feature>
<dbReference type="InterPro" id="IPR005595">
    <property type="entry name" value="TRAP_alpha"/>
</dbReference>
<keyword evidence="3 11" id="KW-0732">Signal</keyword>
<evidence type="ECO:0000256" key="9">
    <source>
        <dbReference type="SAM" id="MobiDB-lite"/>
    </source>
</evidence>
<dbReference type="VEuPathDB" id="FungiDB:PLEOSDRAFT_1097750"/>
<evidence type="ECO:0000256" key="7">
    <source>
        <dbReference type="ARBA" id="ARBA00037565"/>
    </source>
</evidence>
<dbReference type="OrthoDB" id="1926781at2759"/>
<evidence type="ECO:0000256" key="2">
    <source>
        <dbReference type="ARBA" id="ARBA00022692"/>
    </source>
</evidence>
<comment type="function">
    <text evidence="7">Is probably involved in a pathway contributing to genomic integrity.</text>
</comment>
<comment type="similarity">
    <text evidence="8">Belongs to the IRC22 family.</text>
</comment>
<keyword evidence="2 10" id="KW-0812">Transmembrane</keyword>
<evidence type="ECO:0000256" key="11">
    <source>
        <dbReference type="SAM" id="SignalP"/>
    </source>
</evidence>
<evidence type="ECO:0000256" key="1">
    <source>
        <dbReference type="ARBA" id="ARBA00004115"/>
    </source>
</evidence>